<proteinExistence type="predicted"/>
<dbReference type="AlphaFoldDB" id="A0A0H2RVU2"/>
<accession>A0A0H2RVU2</accession>
<organism evidence="1 2">
    <name type="scientific">Schizopora paradoxa</name>
    <dbReference type="NCBI Taxonomy" id="27342"/>
    <lineage>
        <taxon>Eukaryota</taxon>
        <taxon>Fungi</taxon>
        <taxon>Dikarya</taxon>
        <taxon>Basidiomycota</taxon>
        <taxon>Agaricomycotina</taxon>
        <taxon>Agaricomycetes</taxon>
        <taxon>Hymenochaetales</taxon>
        <taxon>Schizoporaceae</taxon>
        <taxon>Schizopora</taxon>
    </lineage>
</organism>
<reference evidence="1 2" key="1">
    <citation type="submission" date="2015-04" db="EMBL/GenBank/DDBJ databases">
        <title>Complete genome sequence of Schizopora paradoxa KUC8140, a cosmopolitan wood degrader in East Asia.</title>
        <authorList>
            <consortium name="DOE Joint Genome Institute"/>
            <person name="Min B."/>
            <person name="Park H."/>
            <person name="Jang Y."/>
            <person name="Kim J.-J."/>
            <person name="Kim K.H."/>
            <person name="Pangilinan J."/>
            <person name="Lipzen A."/>
            <person name="Riley R."/>
            <person name="Grigoriev I.V."/>
            <person name="Spatafora J.W."/>
            <person name="Choi I.-G."/>
        </authorList>
    </citation>
    <scope>NUCLEOTIDE SEQUENCE [LARGE SCALE GENOMIC DNA]</scope>
    <source>
        <strain evidence="1 2">KUC8140</strain>
    </source>
</reference>
<gene>
    <name evidence="1" type="ORF">SCHPADRAFT_591725</name>
</gene>
<name>A0A0H2RVU2_9AGAM</name>
<keyword evidence="2" id="KW-1185">Reference proteome</keyword>
<evidence type="ECO:0000313" key="1">
    <source>
        <dbReference type="EMBL" id="KLO08901.1"/>
    </source>
</evidence>
<dbReference type="Proteomes" id="UP000053477">
    <property type="component" value="Unassembled WGS sequence"/>
</dbReference>
<dbReference type="EMBL" id="KQ086073">
    <property type="protein sequence ID" value="KLO08901.1"/>
    <property type="molecule type" value="Genomic_DNA"/>
</dbReference>
<sequence length="221" mass="25968">MMALVRPVLGLLHLTKANMSLCFVELPVEDGRIVGIYEQGKRVIHDDRTYSICLILWYLYSLRYFLFSCMWYLRCRNDHPAAFLVPLADRLQRASLHRLIHLKHIALKYYTRGRFGAPYTRMAPFCCSRRTCVNVIMHRSPNTVTFSACTCTITTVQRVPKHATRRQFRALLFRAVNAHGYYSWPHTLRQSCQNRYNAPSLNTSFRQHEHRRLVFDDSPLS</sequence>
<protein>
    <submittedName>
        <fullName evidence="1">Uncharacterized protein</fullName>
    </submittedName>
</protein>
<evidence type="ECO:0000313" key="2">
    <source>
        <dbReference type="Proteomes" id="UP000053477"/>
    </source>
</evidence>
<dbReference type="InParanoid" id="A0A0H2RVU2"/>